<dbReference type="GO" id="GO:0003700">
    <property type="term" value="F:DNA-binding transcription factor activity"/>
    <property type="evidence" value="ECO:0007669"/>
    <property type="project" value="InterPro"/>
</dbReference>
<reference evidence="2" key="1">
    <citation type="submission" date="2021-08" db="EMBL/GenBank/DDBJ databases">
        <authorList>
            <person name="Misof B."/>
            <person name="Oliver O."/>
            <person name="Podsiadlowski L."/>
            <person name="Donath A."/>
            <person name="Peters R."/>
            <person name="Mayer C."/>
            <person name="Rust J."/>
            <person name="Gunkel S."/>
            <person name="Lesny P."/>
            <person name="Martin S."/>
            <person name="Oeyen J.P."/>
            <person name="Petersen M."/>
            <person name="Panagiotis P."/>
            <person name="Wilbrandt J."/>
            <person name="Tanja T."/>
        </authorList>
    </citation>
    <scope>NUCLEOTIDE SEQUENCE</scope>
    <source>
        <strain evidence="2">GBR_01_08_01A</strain>
        <tissue evidence="2">Thorax + abdomen</tissue>
    </source>
</reference>
<dbReference type="Proteomes" id="UP001258017">
    <property type="component" value="Unassembled WGS sequence"/>
</dbReference>
<evidence type="ECO:0000256" key="1">
    <source>
        <dbReference type="SAM" id="MobiDB-lite"/>
    </source>
</evidence>
<sequence>MSGRKQFNKKYKSSSDEEEEVSDVNFKRNCKTLLRNTREENIVYGNNTVEQTRRRGRGPSKRPCLNRNALMARENRLRKKAYMEKIENTLSYYQQENKNLACTIQKQGIDIKRLTGEVAYLKSVLRNNTAITALLKTINDGLKKLNAHKKKSTGPNNIIQENQKIEDIETEEQKCSCLLEAKENIMNSLRYNIFDTTNSGYFQAEQNSLPQDCNSIREKSIDSYGIAFDVNHAVNNMHLENNMDISSLSSTYHTTTTSSTDSKYVQETESITPITSTSICNSEEAKDNSITDMDFDELSPFNVNIFEDLPKCDDIMNSIDLEVSNSCTEEDLFQGLNNTGICLHVNSDKVSLEYCAICHMNSTNSEQQICTGFLRARNFQNQWMENNTSFKLFKRELKESLHIWSRLGATINPSFPDSISFNLTIEKPHPEDIPVIFETFHQVTWLLLSF</sequence>
<dbReference type="InterPro" id="IPR046347">
    <property type="entry name" value="bZIP_sf"/>
</dbReference>
<organism evidence="2 3">
    <name type="scientific">Odynerus spinipes</name>
    <dbReference type="NCBI Taxonomy" id="1348599"/>
    <lineage>
        <taxon>Eukaryota</taxon>
        <taxon>Metazoa</taxon>
        <taxon>Ecdysozoa</taxon>
        <taxon>Arthropoda</taxon>
        <taxon>Hexapoda</taxon>
        <taxon>Insecta</taxon>
        <taxon>Pterygota</taxon>
        <taxon>Neoptera</taxon>
        <taxon>Endopterygota</taxon>
        <taxon>Hymenoptera</taxon>
        <taxon>Apocrita</taxon>
        <taxon>Aculeata</taxon>
        <taxon>Vespoidea</taxon>
        <taxon>Vespidae</taxon>
        <taxon>Eumeninae</taxon>
        <taxon>Odynerus</taxon>
    </lineage>
</organism>
<evidence type="ECO:0000313" key="3">
    <source>
        <dbReference type="Proteomes" id="UP001258017"/>
    </source>
</evidence>
<comment type="caution">
    <text evidence="2">The sequence shown here is derived from an EMBL/GenBank/DDBJ whole genome shotgun (WGS) entry which is preliminary data.</text>
</comment>
<feature type="region of interest" description="Disordered" evidence="1">
    <location>
        <begin position="1"/>
        <end position="22"/>
    </location>
</feature>
<evidence type="ECO:0008006" key="4">
    <source>
        <dbReference type="Google" id="ProtNLM"/>
    </source>
</evidence>
<protein>
    <recommendedName>
        <fullName evidence="4">BZIP domain-containing protein</fullName>
    </recommendedName>
</protein>
<feature type="compositionally biased region" description="Basic residues" evidence="1">
    <location>
        <begin position="1"/>
        <end position="12"/>
    </location>
</feature>
<reference evidence="2" key="2">
    <citation type="journal article" date="2023" name="Commun. Biol.">
        <title>Intrasexual cuticular hydrocarbon dimorphism in a wasp sheds light on hydrocarbon biosynthesis genes in Hymenoptera.</title>
        <authorList>
            <person name="Moris V.C."/>
            <person name="Podsiadlowski L."/>
            <person name="Martin S."/>
            <person name="Oeyen J.P."/>
            <person name="Donath A."/>
            <person name="Petersen M."/>
            <person name="Wilbrandt J."/>
            <person name="Misof B."/>
            <person name="Liedtke D."/>
            <person name="Thamm M."/>
            <person name="Scheiner R."/>
            <person name="Schmitt T."/>
            <person name="Niehuis O."/>
        </authorList>
    </citation>
    <scope>NUCLEOTIDE SEQUENCE</scope>
    <source>
        <strain evidence="2">GBR_01_08_01A</strain>
    </source>
</reference>
<dbReference type="AlphaFoldDB" id="A0AAD9RKK5"/>
<accession>A0AAD9RKK5</accession>
<dbReference type="EMBL" id="JAIFRP010000045">
    <property type="protein sequence ID" value="KAK2580928.1"/>
    <property type="molecule type" value="Genomic_DNA"/>
</dbReference>
<proteinExistence type="predicted"/>
<dbReference type="SUPFAM" id="SSF57959">
    <property type="entry name" value="Leucine zipper domain"/>
    <property type="match status" value="1"/>
</dbReference>
<name>A0AAD9RKK5_9HYME</name>
<keyword evidence="3" id="KW-1185">Reference proteome</keyword>
<gene>
    <name evidence="2" type="ORF">KPH14_005995</name>
</gene>
<evidence type="ECO:0000313" key="2">
    <source>
        <dbReference type="EMBL" id="KAK2580928.1"/>
    </source>
</evidence>